<organism evidence="1 2">
    <name type="scientific">Thiothrix lacustris</name>
    <dbReference type="NCBI Taxonomy" id="525917"/>
    <lineage>
        <taxon>Bacteria</taxon>
        <taxon>Pseudomonadati</taxon>
        <taxon>Pseudomonadota</taxon>
        <taxon>Gammaproteobacteria</taxon>
        <taxon>Thiotrichales</taxon>
        <taxon>Thiotrichaceae</taxon>
        <taxon>Thiothrix</taxon>
    </lineage>
</organism>
<sequence length="87" mass="9478">RLRVLQGELELAGEFVHSHVGYLLIWVGRECVGWDKSGVASGGIQGEGVDKFDVGQGLLDSILTSSHSDTQFTNGHSTLTHETQYIH</sequence>
<proteinExistence type="predicted"/>
<accession>A0A1Y1QAU3</accession>
<dbReference type="EMBL" id="MTEJ01000578">
    <property type="protein sequence ID" value="OQX01412.1"/>
    <property type="molecule type" value="Genomic_DNA"/>
</dbReference>
<protein>
    <submittedName>
        <fullName evidence="1">Uncharacterized protein</fullName>
    </submittedName>
</protein>
<name>A0A1Y1QAU3_9GAMM</name>
<dbReference type="Proteomes" id="UP000192491">
    <property type="component" value="Unassembled WGS sequence"/>
</dbReference>
<feature type="non-terminal residue" evidence="1">
    <location>
        <position position="1"/>
    </location>
</feature>
<comment type="caution">
    <text evidence="1">The sequence shown here is derived from an EMBL/GenBank/DDBJ whole genome shotgun (WGS) entry which is preliminary data.</text>
</comment>
<evidence type="ECO:0000313" key="1">
    <source>
        <dbReference type="EMBL" id="OQX01412.1"/>
    </source>
</evidence>
<evidence type="ECO:0000313" key="2">
    <source>
        <dbReference type="Proteomes" id="UP000192491"/>
    </source>
</evidence>
<reference evidence="1 2" key="1">
    <citation type="submission" date="2017-01" db="EMBL/GenBank/DDBJ databases">
        <title>Novel large sulfur bacteria in the metagenomes of groundwater-fed chemosynthetic microbial mats in the Lake Huron basin.</title>
        <authorList>
            <person name="Sharrar A.M."/>
            <person name="Flood B.E."/>
            <person name="Bailey J.V."/>
            <person name="Jones D.S."/>
            <person name="Biddanda B."/>
            <person name="Ruberg S.A."/>
            <person name="Marcus D.N."/>
            <person name="Dick G.J."/>
        </authorList>
    </citation>
    <scope>NUCLEOTIDE SEQUENCE [LARGE SCALE GENOMIC DNA]</scope>
    <source>
        <strain evidence="1">A8</strain>
    </source>
</reference>
<gene>
    <name evidence="1" type="ORF">BWK73_46155</name>
</gene>
<dbReference type="AlphaFoldDB" id="A0A1Y1QAU3"/>